<name>A0AAE0P6V7_9PEZI</name>
<dbReference type="Gene3D" id="3.40.50.2000">
    <property type="entry name" value="Glycogen Phosphorylase B"/>
    <property type="match status" value="1"/>
</dbReference>
<comment type="caution">
    <text evidence="2">The sequence shown here is derived from an EMBL/GenBank/DDBJ whole genome shotgun (WGS) entry which is preliminary data.</text>
</comment>
<evidence type="ECO:0000313" key="2">
    <source>
        <dbReference type="EMBL" id="KAK3394352.1"/>
    </source>
</evidence>
<dbReference type="SUPFAM" id="SSF56059">
    <property type="entry name" value="Glutathione synthetase ATP-binding domain-like"/>
    <property type="match status" value="1"/>
</dbReference>
<accession>A0AAE0P6V7</accession>
<sequence length="403" mass="45252">MLRLPEIRLPEVPRPNLRWNSGHRWRVLLTDGSGTTAAQIATILIQKGYEVHVMCPPGFCLPRMIYRVKVHTVPPLEAHQRDTDNEINQPRLSWHNHMIQIVESKQIDIVLPTQDELAVVVSVAETLTQAGVRTMLPAMSSLRHVMDKVSAVTTLQILRFKQPTWCAISSVEDLDSFSDDYPDIFPAYVKEPLSSGRTRIMLVNNHDDFNRLRPKLIKKNVFTRPGYLGMILVQKEVAGPLLKVQGVFDRESIPAEPLRIMLEKLAQRLAWHGPLGMDLIESDEGLVVIGITPRLIEPINALQSGVDLLNTLLATTEASVTPHLEVDFRLLQRDEHGRAYIGQLELMVEQPPGVVEMGDTQCADVRVTVTKPVYAWSPSSSDRADPDRWPNSRKGEKTETGGS</sequence>
<gene>
    <name evidence="2" type="ORF">B0H63DRAFT_506079</name>
</gene>
<organism evidence="2 3">
    <name type="scientific">Podospora didyma</name>
    <dbReference type="NCBI Taxonomy" id="330526"/>
    <lineage>
        <taxon>Eukaryota</taxon>
        <taxon>Fungi</taxon>
        <taxon>Dikarya</taxon>
        <taxon>Ascomycota</taxon>
        <taxon>Pezizomycotina</taxon>
        <taxon>Sordariomycetes</taxon>
        <taxon>Sordariomycetidae</taxon>
        <taxon>Sordariales</taxon>
        <taxon>Podosporaceae</taxon>
        <taxon>Podospora</taxon>
    </lineage>
</organism>
<evidence type="ECO:0000313" key="3">
    <source>
        <dbReference type="Proteomes" id="UP001285441"/>
    </source>
</evidence>
<dbReference type="EMBL" id="JAULSW010000001">
    <property type="protein sequence ID" value="KAK3394352.1"/>
    <property type="molecule type" value="Genomic_DNA"/>
</dbReference>
<dbReference type="AlphaFoldDB" id="A0AAE0P6V7"/>
<proteinExistence type="predicted"/>
<evidence type="ECO:0000256" key="1">
    <source>
        <dbReference type="SAM" id="MobiDB-lite"/>
    </source>
</evidence>
<dbReference type="Proteomes" id="UP001285441">
    <property type="component" value="Unassembled WGS sequence"/>
</dbReference>
<feature type="region of interest" description="Disordered" evidence="1">
    <location>
        <begin position="376"/>
        <end position="403"/>
    </location>
</feature>
<reference evidence="2" key="1">
    <citation type="journal article" date="2023" name="Mol. Phylogenet. Evol.">
        <title>Genome-scale phylogeny and comparative genomics of the fungal order Sordariales.</title>
        <authorList>
            <person name="Hensen N."/>
            <person name="Bonometti L."/>
            <person name="Westerberg I."/>
            <person name="Brannstrom I.O."/>
            <person name="Guillou S."/>
            <person name="Cros-Aarteil S."/>
            <person name="Calhoun S."/>
            <person name="Haridas S."/>
            <person name="Kuo A."/>
            <person name="Mondo S."/>
            <person name="Pangilinan J."/>
            <person name="Riley R."/>
            <person name="LaButti K."/>
            <person name="Andreopoulos B."/>
            <person name="Lipzen A."/>
            <person name="Chen C."/>
            <person name="Yan M."/>
            <person name="Daum C."/>
            <person name="Ng V."/>
            <person name="Clum A."/>
            <person name="Steindorff A."/>
            <person name="Ohm R.A."/>
            <person name="Martin F."/>
            <person name="Silar P."/>
            <person name="Natvig D.O."/>
            <person name="Lalanne C."/>
            <person name="Gautier V."/>
            <person name="Ament-Velasquez S.L."/>
            <person name="Kruys A."/>
            <person name="Hutchinson M.I."/>
            <person name="Powell A.J."/>
            <person name="Barry K."/>
            <person name="Miller A.N."/>
            <person name="Grigoriev I.V."/>
            <person name="Debuchy R."/>
            <person name="Gladieux P."/>
            <person name="Hiltunen Thoren M."/>
            <person name="Johannesson H."/>
        </authorList>
    </citation>
    <scope>NUCLEOTIDE SEQUENCE</scope>
    <source>
        <strain evidence="2">CBS 232.78</strain>
    </source>
</reference>
<reference evidence="2" key="2">
    <citation type="submission" date="2023-06" db="EMBL/GenBank/DDBJ databases">
        <authorList>
            <consortium name="Lawrence Berkeley National Laboratory"/>
            <person name="Haridas S."/>
            <person name="Hensen N."/>
            <person name="Bonometti L."/>
            <person name="Westerberg I."/>
            <person name="Brannstrom I.O."/>
            <person name="Guillou S."/>
            <person name="Cros-Aarteil S."/>
            <person name="Calhoun S."/>
            <person name="Kuo A."/>
            <person name="Mondo S."/>
            <person name="Pangilinan J."/>
            <person name="Riley R."/>
            <person name="LaButti K."/>
            <person name="Andreopoulos B."/>
            <person name="Lipzen A."/>
            <person name="Chen C."/>
            <person name="Yanf M."/>
            <person name="Daum C."/>
            <person name="Ng V."/>
            <person name="Clum A."/>
            <person name="Steindorff A."/>
            <person name="Ohm R."/>
            <person name="Martin F."/>
            <person name="Silar P."/>
            <person name="Natvig D."/>
            <person name="Lalanne C."/>
            <person name="Gautier V."/>
            <person name="Ament-velasquez S.L."/>
            <person name="Kruys A."/>
            <person name="Hutchinson M.I."/>
            <person name="Powell A.J."/>
            <person name="Barry K."/>
            <person name="Miller A.N."/>
            <person name="Grigoriev I.V."/>
            <person name="Debuchy R."/>
            <person name="Gladieux P."/>
            <person name="Thoren M.H."/>
            <person name="Johannesson H."/>
        </authorList>
    </citation>
    <scope>NUCLEOTIDE SEQUENCE</scope>
    <source>
        <strain evidence="2">CBS 232.78</strain>
    </source>
</reference>
<keyword evidence="3" id="KW-1185">Reference proteome</keyword>
<protein>
    <submittedName>
        <fullName evidence="2">Uncharacterized protein</fullName>
    </submittedName>
</protein>
<feature type="compositionally biased region" description="Basic and acidic residues" evidence="1">
    <location>
        <begin position="382"/>
        <end position="403"/>
    </location>
</feature>